<comment type="caution">
    <text evidence="2">The sequence shown here is derived from an EMBL/GenBank/DDBJ whole genome shotgun (WGS) entry which is preliminary data.</text>
</comment>
<feature type="region of interest" description="Disordered" evidence="1">
    <location>
        <begin position="513"/>
        <end position="552"/>
    </location>
</feature>
<evidence type="ECO:0000256" key="1">
    <source>
        <dbReference type="SAM" id="MobiDB-lite"/>
    </source>
</evidence>
<dbReference type="Proteomes" id="UP001159405">
    <property type="component" value="Unassembled WGS sequence"/>
</dbReference>
<dbReference type="PANTHER" id="PTHR35558:SF1">
    <property type="entry name" value="ENDONUCLEASE_EXONUCLEASE_PHOSPHATASE DOMAIN-CONTAINING PROTEIN"/>
    <property type="match status" value="1"/>
</dbReference>
<accession>A0ABN8N471</accession>
<evidence type="ECO:0000313" key="3">
    <source>
        <dbReference type="Proteomes" id="UP001159405"/>
    </source>
</evidence>
<proteinExistence type="predicted"/>
<dbReference type="PANTHER" id="PTHR35558">
    <property type="entry name" value="SGNH_HYDRO DOMAIN-CONTAINING PROTEIN"/>
    <property type="match status" value="1"/>
</dbReference>
<protein>
    <recommendedName>
        <fullName evidence="4">SGNH hydrolase-type esterase domain-containing protein</fullName>
    </recommendedName>
</protein>
<feature type="region of interest" description="Disordered" evidence="1">
    <location>
        <begin position="182"/>
        <end position="209"/>
    </location>
</feature>
<keyword evidence="3" id="KW-1185">Reference proteome</keyword>
<evidence type="ECO:0008006" key="4">
    <source>
        <dbReference type="Google" id="ProtNLM"/>
    </source>
</evidence>
<gene>
    <name evidence="2" type="ORF">PLOB_00001045</name>
</gene>
<reference evidence="2 3" key="1">
    <citation type="submission" date="2022-05" db="EMBL/GenBank/DDBJ databases">
        <authorList>
            <consortium name="Genoscope - CEA"/>
            <person name="William W."/>
        </authorList>
    </citation>
    <scope>NUCLEOTIDE SEQUENCE [LARGE SCALE GENOMIC DNA]</scope>
</reference>
<name>A0ABN8N471_9CNID</name>
<sequence>MPPIRVLILGHSFIRRVHDFLCRNFNARIAKNLSLDGDLLIRWHGIGNRTVSKTREYDLGIVEEFAPNVVIMQLGTNDLTTISAVETGSAIEDLCRLLYESYGVEVICVCQTLYRQDASSFNKQVDLLTKYLKVVLEPIPYVFYWRHRGFWRCKSSFLARDGVHLNKLGHYKYFRTPTAIPSVRPNKRARRPRLRPEEAPTVHESTTTEQANVIASNPSSSSPGTVSVDVDAITATISAVITQAVKTAFSPEKLASLLDNNSPTPVVTQAPTGLVEQAVDDDVHVITNPQSGIEAVDPLDLVNSGPYDQRPQVQFTSVSVPLTSRVSSKIKAKIWANEYINFGSLLSDSPQQEGKYSLSMTPSVAGSSSQPQLTLEPCHVSKKIANISQWVSAFNIFVSVYAERFNNYTPQLMKYCEVVRDLAAKGGDWHWYDEQFRYVRQSAPEQYPWDRIHWELWLRASNTFRKPQPPTNKPRFRSQFFPKGTCWAFQAGKHCSGCKFEHMCFKCGGKHPGGQCSASAPKSGFPFSSKGKRDSTSGSPQQASHASKSGSA</sequence>
<dbReference type="EMBL" id="CALNXK010000010">
    <property type="protein sequence ID" value="CAH3042650.1"/>
    <property type="molecule type" value="Genomic_DNA"/>
</dbReference>
<dbReference type="CDD" id="cd00229">
    <property type="entry name" value="SGNH_hydrolase"/>
    <property type="match status" value="1"/>
</dbReference>
<organism evidence="2 3">
    <name type="scientific">Porites lobata</name>
    <dbReference type="NCBI Taxonomy" id="104759"/>
    <lineage>
        <taxon>Eukaryota</taxon>
        <taxon>Metazoa</taxon>
        <taxon>Cnidaria</taxon>
        <taxon>Anthozoa</taxon>
        <taxon>Hexacorallia</taxon>
        <taxon>Scleractinia</taxon>
        <taxon>Fungiina</taxon>
        <taxon>Poritidae</taxon>
        <taxon>Porites</taxon>
    </lineage>
</organism>
<dbReference type="InterPro" id="IPR036514">
    <property type="entry name" value="SGNH_hydro_sf"/>
</dbReference>
<dbReference type="SUPFAM" id="SSF52266">
    <property type="entry name" value="SGNH hydrolase"/>
    <property type="match status" value="1"/>
</dbReference>
<evidence type="ECO:0000313" key="2">
    <source>
        <dbReference type="EMBL" id="CAH3042650.1"/>
    </source>
</evidence>
<dbReference type="Gene3D" id="3.40.50.1110">
    <property type="entry name" value="SGNH hydrolase"/>
    <property type="match status" value="1"/>
</dbReference>
<feature type="compositionally biased region" description="Polar residues" evidence="1">
    <location>
        <begin position="536"/>
        <end position="552"/>
    </location>
</feature>